<feature type="transmembrane region" description="Helical" evidence="1">
    <location>
        <begin position="117"/>
        <end position="141"/>
    </location>
</feature>
<dbReference type="KEGG" id="rca:Rcas_2220"/>
<evidence type="ECO:0000313" key="3">
    <source>
        <dbReference type="Proteomes" id="UP000000263"/>
    </source>
</evidence>
<feature type="transmembrane region" description="Helical" evidence="1">
    <location>
        <begin position="153"/>
        <end position="172"/>
    </location>
</feature>
<name>A7NLC0_ROSCS</name>
<keyword evidence="1" id="KW-0812">Transmembrane</keyword>
<dbReference type="AlphaFoldDB" id="A7NLC0"/>
<dbReference type="HOGENOM" id="CLU_1249591_0_0_0"/>
<keyword evidence="1" id="KW-0472">Membrane</keyword>
<evidence type="ECO:0000256" key="1">
    <source>
        <dbReference type="SAM" id="Phobius"/>
    </source>
</evidence>
<dbReference type="EMBL" id="CP000804">
    <property type="protein sequence ID" value="ABU58303.1"/>
    <property type="molecule type" value="Genomic_DNA"/>
</dbReference>
<proteinExistence type="predicted"/>
<organism evidence="2 3">
    <name type="scientific">Roseiflexus castenholzii (strain DSM 13941 / HLO8)</name>
    <dbReference type="NCBI Taxonomy" id="383372"/>
    <lineage>
        <taxon>Bacteria</taxon>
        <taxon>Bacillati</taxon>
        <taxon>Chloroflexota</taxon>
        <taxon>Chloroflexia</taxon>
        <taxon>Chloroflexales</taxon>
        <taxon>Roseiflexineae</taxon>
        <taxon>Roseiflexaceae</taxon>
        <taxon>Roseiflexus</taxon>
    </lineage>
</organism>
<dbReference type="STRING" id="383372.Rcas_2220"/>
<dbReference type="OrthoDB" id="162460at2"/>
<feature type="transmembrane region" description="Helical" evidence="1">
    <location>
        <begin position="46"/>
        <end position="65"/>
    </location>
</feature>
<sequence>MTFLRDPKRLIATIVAGVAGLLVLIDFAGPVPGVSALAQIMLDWAALVAALALVIGVVNVTGHHIGRVARRSADWKYSLILLAAMVIVIVAGTLFPLQNPDGSLTFPSSLIEQPVRLVFRAVYTPLASSLLALLTFFSLSAALRAVRRRTGDALVIVTVALVVLIAASLPQLERAPVVADGVRWLSDYVVLAGARGLLIGAAIGALVAGVRLLLGFDQPYLDR</sequence>
<feature type="transmembrane region" description="Helical" evidence="1">
    <location>
        <begin position="192"/>
        <end position="214"/>
    </location>
</feature>
<dbReference type="Proteomes" id="UP000000263">
    <property type="component" value="Chromosome"/>
</dbReference>
<dbReference type="RefSeq" id="WP_012120727.1">
    <property type="nucleotide sequence ID" value="NC_009767.1"/>
</dbReference>
<protein>
    <submittedName>
        <fullName evidence="2">Uncharacterized protein</fullName>
    </submittedName>
</protein>
<keyword evidence="1" id="KW-1133">Transmembrane helix</keyword>
<accession>A7NLC0</accession>
<gene>
    <name evidence="2" type="ordered locus">Rcas_2220</name>
</gene>
<reference evidence="2 3" key="1">
    <citation type="submission" date="2007-08" db="EMBL/GenBank/DDBJ databases">
        <title>Complete sequence of Roseiflexus castenholzii DSM 13941.</title>
        <authorList>
            <consortium name="US DOE Joint Genome Institute"/>
            <person name="Copeland A."/>
            <person name="Lucas S."/>
            <person name="Lapidus A."/>
            <person name="Barry K."/>
            <person name="Glavina del Rio T."/>
            <person name="Dalin E."/>
            <person name="Tice H."/>
            <person name="Pitluck S."/>
            <person name="Thompson L.S."/>
            <person name="Brettin T."/>
            <person name="Bruce D."/>
            <person name="Detter J.C."/>
            <person name="Han C."/>
            <person name="Tapia R."/>
            <person name="Schmutz J."/>
            <person name="Larimer F."/>
            <person name="Land M."/>
            <person name="Hauser L."/>
            <person name="Kyrpides N."/>
            <person name="Mikhailova N."/>
            <person name="Bryant D.A."/>
            <person name="Hanada S."/>
            <person name="Tsukatani Y."/>
            <person name="Richardson P."/>
        </authorList>
    </citation>
    <scope>NUCLEOTIDE SEQUENCE [LARGE SCALE GENOMIC DNA]</scope>
    <source>
        <strain evidence="3">DSM 13941 / HLO8</strain>
    </source>
</reference>
<keyword evidence="3" id="KW-1185">Reference proteome</keyword>
<feature type="transmembrane region" description="Helical" evidence="1">
    <location>
        <begin position="77"/>
        <end position="97"/>
    </location>
</feature>
<evidence type="ECO:0000313" key="2">
    <source>
        <dbReference type="EMBL" id="ABU58303.1"/>
    </source>
</evidence>
<dbReference type="eggNOG" id="ENOG50334A5">
    <property type="taxonomic scope" value="Bacteria"/>
</dbReference>